<dbReference type="InterPro" id="IPR003708">
    <property type="entry name" value="SecB"/>
</dbReference>
<comment type="subunit">
    <text evidence="6">Homotetramer, a dimer of dimers. One homotetramer interacts with 1 SecA dimer.</text>
</comment>
<keyword evidence="9" id="KW-1185">Reference proteome</keyword>
<dbReference type="Pfam" id="PF02556">
    <property type="entry name" value="SecB"/>
    <property type="match status" value="1"/>
</dbReference>
<evidence type="ECO:0000256" key="4">
    <source>
        <dbReference type="ARBA" id="ARBA00023010"/>
    </source>
</evidence>
<keyword evidence="2 6" id="KW-0813">Transport</keyword>
<sequence>MADETNTTAQQDQQPEAPSTAFQLERCYMKDASLEMPHAPEVFVTPLQQQPTVDMQFEVSLKKLDDAHQEVTVRATVTIKADQNVMLIAEAKQAGIFQIRGFNEEQMAHIGNVICPTIVYPYLRANIADMITRTTMAPVNLPEMNFEMLYQQRLAQAAVAADQAKAEQQN</sequence>
<keyword evidence="6" id="KW-0963">Cytoplasm</keyword>
<dbReference type="RefSeq" id="WP_205049407.1">
    <property type="nucleotide sequence ID" value="NZ_JACJKX010000001.1"/>
</dbReference>
<evidence type="ECO:0000313" key="9">
    <source>
        <dbReference type="Proteomes" id="UP000777002"/>
    </source>
</evidence>
<evidence type="ECO:0000256" key="3">
    <source>
        <dbReference type="ARBA" id="ARBA00022927"/>
    </source>
</evidence>
<dbReference type="Proteomes" id="UP000777002">
    <property type="component" value="Unassembled WGS sequence"/>
</dbReference>
<reference evidence="8 9" key="1">
    <citation type="journal article" date="2021" name="Sci. Rep.">
        <title>The distribution of antibiotic resistance genes in chicken gut microbiota commensals.</title>
        <authorList>
            <person name="Juricova H."/>
            <person name="Matiasovicova J."/>
            <person name="Kubasova T."/>
            <person name="Cejkova D."/>
            <person name="Rychlik I."/>
        </authorList>
    </citation>
    <scope>NUCLEOTIDE SEQUENCE [LARGE SCALE GENOMIC DNA]</scope>
    <source>
        <strain evidence="8 9">An562</strain>
    </source>
</reference>
<feature type="region of interest" description="Disordered" evidence="7">
    <location>
        <begin position="1"/>
        <end position="20"/>
    </location>
</feature>
<gene>
    <name evidence="6 8" type="primary">secB</name>
    <name evidence="8" type="ORF">H5985_00780</name>
</gene>
<evidence type="ECO:0000256" key="1">
    <source>
        <dbReference type="ARBA" id="ARBA00009990"/>
    </source>
</evidence>
<dbReference type="PRINTS" id="PR01594">
    <property type="entry name" value="SECBCHAPRONE"/>
</dbReference>
<evidence type="ECO:0000256" key="5">
    <source>
        <dbReference type="ARBA" id="ARBA00023186"/>
    </source>
</evidence>
<proteinExistence type="inferred from homology"/>
<comment type="subcellular location">
    <subcellularLocation>
        <location evidence="6">Cytoplasm</location>
    </subcellularLocation>
</comment>
<keyword evidence="5 6" id="KW-0143">Chaperone</keyword>
<dbReference type="InterPro" id="IPR035958">
    <property type="entry name" value="SecB-like_sf"/>
</dbReference>
<comment type="function">
    <text evidence="6">One of the proteins required for the normal export of preproteins out of the cell cytoplasm. It is a molecular chaperone that binds to a subset of precursor proteins, maintaining them in a translocation-competent state. It also specifically binds to its receptor SecA.</text>
</comment>
<dbReference type="EMBL" id="JACJKX010000001">
    <property type="protein sequence ID" value="MBM6927817.1"/>
    <property type="molecule type" value="Genomic_DNA"/>
</dbReference>
<comment type="caution">
    <text evidence="8">The sequence shown here is derived from an EMBL/GenBank/DDBJ whole genome shotgun (WGS) entry which is preliminary data.</text>
</comment>
<evidence type="ECO:0000256" key="2">
    <source>
        <dbReference type="ARBA" id="ARBA00022448"/>
    </source>
</evidence>
<accession>A0ABS2GSU0</accession>
<dbReference type="NCBIfam" id="TIGR00809">
    <property type="entry name" value="secB"/>
    <property type="match status" value="1"/>
</dbReference>
<evidence type="ECO:0000256" key="7">
    <source>
        <dbReference type="SAM" id="MobiDB-lite"/>
    </source>
</evidence>
<dbReference type="HAMAP" id="MF_00821">
    <property type="entry name" value="SecB"/>
    <property type="match status" value="1"/>
</dbReference>
<comment type="similarity">
    <text evidence="1 6">Belongs to the SecB family.</text>
</comment>
<name>A0ABS2GSU0_9BURK</name>
<dbReference type="PANTHER" id="PTHR36918:SF1">
    <property type="entry name" value="PROTEIN-EXPORT PROTEIN SECB"/>
    <property type="match status" value="1"/>
</dbReference>
<organism evidence="8 9">
    <name type="scientific">Parasutterella secunda</name>
    <dbReference type="NCBI Taxonomy" id="626947"/>
    <lineage>
        <taxon>Bacteria</taxon>
        <taxon>Pseudomonadati</taxon>
        <taxon>Pseudomonadota</taxon>
        <taxon>Betaproteobacteria</taxon>
        <taxon>Burkholderiales</taxon>
        <taxon>Sutterellaceae</taxon>
        <taxon>Parasutterella</taxon>
    </lineage>
</organism>
<protein>
    <recommendedName>
        <fullName evidence="6">Protein-export protein SecB</fullName>
    </recommendedName>
</protein>
<keyword evidence="3 6" id="KW-0653">Protein transport</keyword>
<dbReference type="Gene3D" id="3.10.420.10">
    <property type="entry name" value="SecB-like"/>
    <property type="match status" value="1"/>
</dbReference>
<dbReference type="PANTHER" id="PTHR36918">
    <property type="match status" value="1"/>
</dbReference>
<evidence type="ECO:0000313" key="8">
    <source>
        <dbReference type="EMBL" id="MBM6927817.1"/>
    </source>
</evidence>
<dbReference type="SUPFAM" id="SSF54611">
    <property type="entry name" value="SecB-like"/>
    <property type="match status" value="1"/>
</dbReference>
<keyword evidence="4 6" id="KW-0811">Translocation</keyword>
<evidence type="ECO:0000256" key="6">
    <source>
        <dbReference type="HAMAP-Rule" id="MF_00821"/>
    </source>
</evidence>